<dbReference type="EMBL" id="LKTP01000034">
    <property type="protein sequence ID" value="KRG27895.1"/>
    <property type="molecule type" value="Genomic_DNA"/>
</dbReference>
<name>A0A0Q9ZGU2_9FLAO</name>
<keyword evidence="1" id="KW-1133">Transmembrane helix</keyword>
<evidence type="ECO:0000313" key="3">
    <source>
        <dbReference type="Proteomes" id="UP000051643"/>
    </source>
</evidence>
<sequence>MTLHKILKYVSIVLGVVGLILLGRILAEDADAIEASADLQNSLLTPIMYLSYLVLLVVLVLVAIFVIKGLFKGNIKNTLIAVGAFLAVILIAYLVTDGSQMTLKDGDILSASAAHWISAGLVTFYILAGIAILAMVISGVKKLTK</sequence>
<gene>
    <name evidence="2" type="ORF">APR42_09110</name>
</gene>
<accession>A0A0Q9ZGU2</accession>
<reference evidence="2" key="1">
    <citation type="submission" date="2015-10" db="EMBL/GenBank/DDBJ databases">
        <title>Draft genome sequence of Salegentibacter mishustinae KCTC 12263.</title>
        <authorList>
            <person name="Lin W."/>
            <person name="Zheng Q."/>
        </authorList>
    </citation>
    <scope>NUCLEOTIDE SEQUENCE [LARGE SCALE GENOMIC DNA]</scope>
    <source>
        <strain evidence="2">KCTC 12263</strain>
    </source>
</reference>
<feature type="transmembrane region" description="Helical" evidence="1">
    <location>
        <begin position="7"/>
        <end position="27"/>
    </location>
</feature>
<evidence type="ECO:0000313" key="2">
    <source>
        <dbReference type="EMBL" id="KRG27895.1"/>
    </source>
</evidence>
<feature type="transmembrane region" description="Helical" evidence="1">
    <location>
        <begin position="116"/>
        <end position="140"/>
    </location>
</feature>
<dbReference type="Proteomes" id="UP000051643">
    <property type="component" value="Unassembled WGS sequence"/>
</dbReference>
<protein>
    <submittedName>
        <fullName evidence="2">Uncharacterized protein</fullName>
    </submittedName>
</protein>
<evidence type="ECO:0000256" key="1">
    <source>
        <dbReference type="SAM" id="Phobius"/>
    </source>
</evidence>
<proteinExistence type="predicted"/>
<feature type="transmembrane region" description="Helical" evidence="1">
    <location>
        <begin position="47"/>
        <end position="67"/>
    </location>
</feature>
<feature type="transmembrane region" description="Helical" evidence="1">
    <location>
        <begin position="79"/>
        <end position="96"/>
    </location>
</feature>
<keyword evidence="1" id="KW-0812">Transmembrane</keyword>
<dbReference type="RefSeq" id="WP_057482568.1">
    <property type="nucleotide sequence ID" value="NZ_BMWR01000004.1"/>
</dbReference>
<dbReference type="OrthoDB" id="1446429at2"/>
<dbReference type="STRING" id="270918.APR42_09110"/>
<keyword evidence="3" id="KW-1185">Reference proteome</keyword>
<keyword evidence="1" id="KW-0472">Membrane</keyword>
<organism evidence="2 3">
    <name type="scientific">Salegentibacter mishustinae</name>
    <dbReference type="NCBI Taxonomy" id="270918"/>
    <lineage>
        <taxon>Bacteria</taxon>
        <taxon>Pseudomonadati</taxon>
        <taxon>Bacteroidota</taxon>
        <taxon>Flavobacteriia</taxon>
        <taxon>Flavobacteriales</taxon>
        <taxon>Flavobacteriaceae</taxon>
        <taxon>Salegentibacter</taxon>
    </lineage>
</organism>
<comment type="caution">
    <text evidence="2">The sequence shown here is derived from an EMBL/GenBank/DDBJ whole genome shotgun (WGS) entry which is preliminary data.</text>
</comment>
<dbReference type="AlphaFoldDB" id="A0A0Q9ZGU2"/>